<feature type="coiled-coil region" evidence="1">
    <location>
        <begin position="1277"/>
        <end position="1304"/>
    </location>
</feature>
<dbReference type="InterPro" id="IPR027417">
    <property type="entry name" value="P-loop_NTPase"/>
</dbReference>
<dbReference type="Proteomes" id="UP000269669">
    <property type="component" value="Unassembled WGS sequence"/>
</dbReference>
<name>A0A428MNX6_9BACT</name>
<keyword evidence="1" id="KW-0175">Coiled coil</keyword>
<organism evidence="3 4">
    <name type="scientific">Edaphobacter aggregans</name>
    <dbReference type="NCBI Taxonomy" id="570835"/>
    <lineage>
        <taxon>Bacteria</taxon>
        <taxon>Pseudomonadati</taxon>
        <taxon>Acidobacteriota</taxon>
        <taxon>Terriglobia</taxon>
        <taxon>Terriglobales</taxon>
        <taxon>Acidobacteriaceae</taxon>
        <taxon>Edaphobacter</taxon>
    </lineage>
</organism>
<feature type="transmembrane region" description="Helical" evidence="2">
    <location>
        <begin position="781"/>
        <end position="805"/>
    </location>
</feature>
<dbReference type="OrthoDB" id="448481at2"/>
<keyword evidence="2" id="KW-1133">Transmembrane helix</keyword>
<evidence type="ECO:0000256" key="1">
    <source>
        <dbReference type="SAM" id="Coils"/>
    </source>
</evidence>
<dbReference type="SUPFAM" id="SSF52540">
    <property type="entry name" value="P-loop containing nucleoside triphosphate hydrolases"/>
    <property type="match status" value="1"/>
</dbReference>
<protein>
    <submittedName>
        <fullName evidence="3">Uncharacterized protein</fullName>
    </submittedName>
</protein>
<gene>
    <name evidence="3" type="ORF">EDE15_4191</name>
</gene>
<dbReference type="EMBL" id="RSDW01000001">
    <property type="protein sequence ID" value="RSL18601.1"/>
    <property type="molecule type" value="Genomic_DNA"/>
</dbReference>
<keyword evidence="2" id="KW-0812">Transmembrane</keyword>
<sequence>MPSELLALRFAPRKHYCLVAAYSILGLISGCHLLVASSVPRPTSLEALRIGLSEDKQVQLVNGWDSAYASGDLELVTSAIDMLESAPPTLRRRIIAQAHNSTALPTLFKSLRQQQQKDRLVSALFHYPDLVSPLSNVLSTELLSLSMTREQLQYITDIVVLLKLQPSLPDDLYRQLVTKQDSIQDPQVRETIGSLLLAHSASLKNQDAQIRAWLKSKNSDQRDLATKLLMQAGANLPDGIVDQALNDPNGPQVEAIRYLGTQPKPLSQNDLKILIPILAKPQSSEAWEATYSTLQKKNPDFISTFSTQYKQQFDDWAKLKPSVLIGILRTLPDDKSGEIATWPLIASKDDDCNIMIANLLLLRRRALAHIDFGEGLWIVLQGPQTCSGSRDGEASILLDQVLHANPVALAELSTFLSLRTQDSNWTNFTSGITSQTGWEALYNDGGSGTSVLQLALSPALTKLLSNGDEAKALDLLRLGVPFSPPILGNEPFLARYRGHTASLKDPSLEILGRLGHLPKEIADEIRDVAMDRTKPTTTRQIAIRALAMLDDSQSYVGEFVKIAQEPIDLPSAAALNALTVVSQSGSPTPSAVSPSASWLESAAADPLTREDASRLLEVLALKNSAFGPLLLRSMSDITSYRCLDLAVLDQLTPKLWLTILDVGLSNADKIDRARTCVMVLTANQPKATLISSALTGPRSQKAPERSSDRLALLSGLDGVWGETQGLNRVRAAVANQVDLLSSSLPYGVESQKQLRSWSDRLKNEFPEASQRIKGEATKQTAVLVILGIPLAVAVHFLLWLLLLFVYPRSPAIQSVIFWNPIVRKLLALGYMDLILLSMPFVRRILFGPLSEQMLGEVLQPNEGEMDRVAYFPKGRVRRLVTAQGLAESTPTEEAILTALDPLRRRTLLLGMSGLGKSSYLRFSLYQKALRKEFSVYLPAARCLGGVESAIANRVALFSQDRDLLHSLIHAGRLEIYIDGYNEVDTATQDEITSFAAMFSSGRILVTSQIPIRGLTRIETLELQPLHEDEIEEFLIGREPALPENSPIRGDTFRFVAKMYLENLWRNSATHSETKAIAQVLSNPMDLTTAAMILGNAKEPSLFALQEQQFEMLQERFVRHYQQSYRTDQFSEDVFTRRVSDDDDLSKSTYDKEVASLIEFKMALVRSVEVPGKPPRQEILFRHDRIRDYFTHFAFLSEKQDQRRFDYANDSRFAGVYEYLAKVLDLGSAERLRERLLMSAVESQDHRLSDSFIRQLAWRQQFASGDPSWLIDYDLPSARDADLKFDALQSERASLESQMLRLKETMAGSRTLTRMISTDDGSALLRVSVQCFVALGGSVTTSSTGTSSENQLINSPSGVPFTLATVCNRGSINSFQLELLIQRLKDASRPVLLITNSNTSMKPDERPKDITDDVLHKLLGQGILCTSAREIYEAYVAHVAGSTDVIWNDLEALWKDMQDSLVKR</sequence>
<accession>A0A428MNX6</accession>
<evidence type="ECO:0000313" key="3">
    <source>
        <dbReference type="EMBL" id="RSL18601.1"/>
    </source>
</evidence>
<evidence type="ECO:0000256" key="2">
    <source>
        <dbReference type="SAM" id="Phobius"/>
    </source>
</evidence>
<keyword evidence="2" id="KW-0472">Membrane</keyword>
<feature type="transmembrane region" description="Helical" evidence="2">
    <location>
        <begin position="825"/>
        <end position="845"/>
    </location>
</feature>
<keyword evidence="4" id="KW-1185">Reference proteome</keyword>
<reference evidence="3 4" key="1">
    <citation type="submission" date="2018-12" db="EMBL/GenBank/DDBJ databases">
        <title>Sequencing of bacterial isolates from soil warming experiment in Harvard Forest, Massachusetts, USA.</title>
        <authorList>
            <person name="Deangelis K."/>
        </authorList>
    </citation>
    <scope>NUCLEOTIDE SEQUENCE [LARGE SCALE GENOMIC DNA]</scope>
    <source>
        <strain evidence="3 4">EB153</strain>
    </source>
</reference>
<dbReference type="RefSeq" id="WP_125486944.1">
    <property type="nucleotide sequence ID" value="NZ_RSDW01000001.1"/>
</dbReference>
<evidence type="ECO:0000313" key="4">
    <source>
        <dbReference type="Proteomes" id="UP000269669"/>
    </source>
</evidence>
<comment type="caution">
    <text evidence="3">The sequence shown here is derived from an EMBL/GenBank/DDBJ whole genome shotgun (WGS) entry which is preliminary data.</text>
</comment>
<proteinExistence type="predicted"/>